<dbReference type="OrthoDB" id="9777638at2"/>
<dbReference type="GO" id="GO:0032259">
    <property type="term" value="P:methylation"/>
    <property type="evidence" value="ECO:0007669"/>
    <property type="project" value="UniProtKB-KW"/>
</dbReference>
<proteinExistence type="predicted"/>
<dbReference type="GO" id="GO:0008168">
    <property type="term" value="F:methyltransferase activity"/>
    <property type="evidence" value="ECO:0007669"/>
    <property type="project" value="UniProtKB-KW"/>
</dbReference>
<dbReference type="AlphaFoldDB" id="A0A5S3P737"/>
<keyword evidence="1" id="KW-0808">Transferase</keyword>
<accession>A0A5S3P737</accession>
<reference evidence="1 2" key="1">
    <citation type="submission" date="2019-05" db="EMBL/GenBank/DDBJ databases">
        <title>Erythrobacter marisflavi sp. nov., isolated from isolated from water of an estuary environment.</title>
        <authorList>
            <person name="Yoon J.-H."/>
        </authorList>
    </citation>
    <scope>NUCLEOTIDE SEQUENCE [LARGE SCALE GENOMIC DNA]</scope>
    <source>
        <strain evidence="1 2">KEM-5</strain>
    </source>
</reference>
<name>A0A5S3P737_9SPHN</name>
<dbReference type="Pfam" id="PF13489">
    <property type="entry name" value="Methyltransf_23"/>
    <property type="match status" value="1"/>
</dbReference>
<dbReference type="InterPro" id="IPR029063">
    <property type="entry name" value="SAM-dependent_MTases_sf"/>
</dbReference>
<protein>
    <submittedName>
        <fullName evidence="1">Class I SAM-dependent methyltransferase</fullName>
    </submittedName>
</protein>
<dbReference type="SUPFAM" id="SSF53335">
    <property type="entry name" value="S-adenosyl-L-methionine-dependent methyltransferases"/>
    <property type="match status" value="1"/>
</dbReference>
<evidence type="ECO:0000313" key="1">
    <source>
        <dbReference type="EMBL" id="TMM49043.1"/>
    </source>
</evidence>
<gene>
    <name evidence="1" type="ORF">FEV51_06645</name>
</gene>
<evidence type="ECO:0000313" key="2">
    <source>
        <dbReference type="Proteomes" id="UP000309668"/>
    </source>
</evidence>
<comment type="caution">
    <text evidence="1">The sequence shown here is derived from an EMBL/GenBank/DDBJ whole genome shotgun (WGS) entry which is preliminary data.</text>
</comment>
<keyword evidence="2" id="KW-1185">Reference proteome</keyword>
<dbReference type="CDD" id="cd02440">
    <property type="entry name" value="AdoMet_MTases"/>
    <property type="match status" value="1"/>
</dbReference>
<keyword evidence="1" id="KW-0489">Methyltransferase</keyword>
<dbReference type="Gene3D" id="3.40.50.150">
    <property type="entry name" value="Vaccinia Virus protein VP39"/>
    <property type="match status" value="1"/>
</dbReference>
<dbReference type="EMBL" id="VCAO01000002">
    <property type="protein sequence ID" value="TMM49043.1"/>
    <property type="molecule type" value="Genomic_DNA"/>
</dbReference>
<dbReference type="Proteomes" id="UP000309668">
    <property type="component" value="Unassembled WGS sequence"/>
</dbReference>
<sequence>MTINSADHKRDGAGLFALLGLIPMPSDFVTDPATIHGSRIPADPANFGDDIAWDDHKLAYMAARVMGKDVLDLGCVQHDPENYRSRYWLHRALREKAASILGLDLSRDGVAALSARGLEIVHGDAQNFDLSRSFDVIVAGDLMEHLEDFAGFFTSVKRHLRPGGALLVSTPNPWYWRNIAKAVLRAEVDNNPEHTCWFDPRTLRQLAARHDMSLGEIAFGSRYSRDRLMPLPRGIKHTSWHATLRGG</sequence>
<organism evidence="1 2">
    <name type="scientific">Qipengyuania marisflavi</name>
    <dbReference type="NCBI Taxonomy" id="2486356"/>
    <lineage>
        <taxon>Bacteria</taxon>
        <taxon>Pseudomonadati</taxon>
        <taxon>Pseudomonadota</taxon>
        <taxon>Alphaproteobacteria</taxon>
        <taxon>Sphingomonadales</taxon>
        <taxon>Erythrobacteraceae</taxon>
        <taxon>Qipengyuania</taxon>
    </lineage>
</organism>
<dbReference type="RefSeq" id="WP_138617155.1">
    <property type="nucleotide sequence ID" value="NZ_VCAO01000002.1"/>
</dbReference>